<evidence type="ECO:0000259" key="6">
    <source>
        <dbReference type="Pfam" id="PF01926"/>
    </source>
</evidence>
<accession>A0A5C3NUY9</accession>
<feature type="compositionally biased region" description="Acidic residues" evidence="5">
    <location>
        <begin position="516"/>
        <end position="572"/>
    </location>
</feature>
<dbReference type="Proteomes" id="UP000308197">
    <property type="component" value="Unassembled WGS sequence"/>
</dbReference>
<dbReference type="GO" id="GO:0005525">
    <property type="term" value="F:GTP binding"/>
    <property type="evidence" value="ECO:0007669"/>
    <property type="project" value="UniProtKB-KW"/>
</dbReference>
<comment type="subcellular location">
    <subcellularLocation>
        <location evidence="1">Nucleus</location>
    </subcellularLocation>
</comment>
<dbReference type="InterPro" id="IPR050755">
    <property type="entry name" value="TRAFAC_YlqF/YawG_RiboMat"/>
</dbReference>
<dbReference type="Pfam" id="PF08701">
    <property type="entry name" value="GN3L_Grn1"/>
    <property type="match status" value="1"/>
</dbReference>
<evidence type="ECO:0000256" key="1">
    <source>
        <dbReference type="ARBA" id="ARBA00004123"/>
    </source>
</evidence>
<dbReference type="EMBL" id="ML211655">
    <property type="protein sequence ID" value="TFK81101.1"/>
    <property type="molecule type" value="Genomic_DNA"/>
</dbReference>
<dbReference type="PANTHER" id="PTHR11089">
    <property type="entry name" value="GTP-BINDING PROTEIN-RELATED"/>
    <property type="match status" value="1"/>
</dbReference>
<evidence type="ECO:0000313" key="9">
    <source>
        <dbReference type="Proteomes" id="UP000308197"/>
    </source>
</evidence>
<evidence type="ECO:0000256" key="5">
    <source>
        <dbReference type="SAM" id="MobiDB-lite"/>
    </source>
</evidence>
<keyword evidence="3" id="KW-0342">GTP-binding</keyword>
<dbReference type="InterPro" id="IPR014813">
    <property type="entry name" value="Gnl3_N_dom"/>
</dbReference>
<organism evidence="8 9">
    <name type="scientific">Polyporus arcularius HHB13444</name>
    <dbReference type="NCBI Taxonomy" id="1314778"/>
    <lineage>
        <taxon>Eukaryota</taxon>
        <taxon>Fungi</taxon>
        <taxon>Dikarya</taxon>
        <taxon>Basidiomycota</taxon>
        <taxon>Agaricomycotina</taxon>
        <taxon>Agaricomycetes</taxon>
        <taxon>Polyporales</taxon>
        <taxon>Polyporaceae</taxon>
        <taxon>Polyporus</taxon>
    </lineage>
</organism>
<feature type="domain" description="G" evidence="6">
    <location>
        <begin position="279"/>
        <end position="355"/>
    </location>
</feature>
<feature type="region of interest" description="Disordered" evidence="5">
    <location>
        <begin position="1"/>
        <end position="98"/>
    </location>
</feature>
<feature type="compositionally biased region" description="Basic and acidic residues" evidence="5">
    <location>
        <begin position="616"/>
        <end position="626"/>
    </location>
</feature>
<dbReference type="Gene3D" id="3.40.50.300">
    <property type="entry name" value="P-loop containing nucleotide triphosphate hydrolases"/>
    <property type="match status" value="1"/>
</dbReference>
<dbReference type="Gene3D" id="1.10.1580.10">
    <property type="match status" value="1"/>
</dbReference>
<dbReference type="AlphaFoldDB" id="A0A5C3NUY9"/>
<feature type="domain" description="Guanine nucleotide-binding protein-like 3 N-terminal" evidence="7">
    <location>
        <begin position="15"/>
        <end position="89"/>
    </location>
</feature>
<dbReference type="InterPro" id="IPR023179">
    <property type="entry name" value="GTP-bd_ortho_bundle_sf"/>
</dbReference>
<feature type="compositionally biased region" description="Basic and acidic residues" evidence="5">
    <location>
        <begin position="66"/>
        <end position="92"/>
    </location>
</feature>
<sequence length="674" mass="72783">MPRIRKKTSNRLTIHKREKLKKQVKASKKKETKKAKKNPQWKSKTPKDPGIPNNFPYKDQILAEVAEQRRIAAEEKQRRKEERKTAKAHAGDGSDDDEAEAAFDGVRALTLSAARTGGPSAADAKTAAAENAEVAAEEEEVPVLINPELPNLKAVLDAADAVVEVLDARDPLAARSAHLEELAREGGKKVLLVLNKVDTCPREAVEAWAAALRTQYPAVLFRAASACLPVSTAEAAPAPAKGKGKGKERERADDAWGLDSATALLRQWAEEHKGDKPFTVAIVGVTNVGKSSFVNSLLRKTALQTYRPSTTSADSPTTTMHPQEVTIDLEGGKQLRVIDTPGLSWHPIEGASPEDVARSKARDILLRSRGRMERMKDPSPVLAELVSRANREDLMLVYNLPIFTDGDANAFLASVARANGFMKKKGEPDLTGAARMILRDWVNGKLARYAQPPPPASAPSEPDASFAEVYAKDSAVLSKLSTRKELRKAGGIVKLRPAEVDTRKAILDASYFISSDDEGMEADEEDAATVDDMDEVGMLDDESEGDYVSDEDEDEDDDDEDEDDEEEEEEDVASPPHGKRKRALAKAPARPAKRVAFAPEPKGTKQARSAAGAKKAKGDDKPEPKAKPAAKKPAKAPAPKAAPAKKIANAASAKKKAAAPAAADGDAYDFKQFF</sequence>
<feature type="compositionally biased region" description="Basic residues" evidence="5">
    <location>
        <begin position="1"/>
        <end position="39"/>
    </location>
</feature>
<evidence type="ECO:0000313" key="8">
    <source>
        <dbReference type="EMBL" id="TFK81101.1"/>
    </source>
</evidence>
<dbReference type="GO" id="GO:0005730">
    <property type="term" value="C:nucleolus"/>
    <property type="evidence" value="ECO:0007669"/>
    <property type="project" value="UniProtKB-ARBA"/>
</dbReference>
<dbReference type="Pfam" id="PF01926">
    <property type="entry name" value="MMR_HSR1"/>
    <property type="match status" value="1"/>
</dbReference>
<dbReference type="InterPro" id="IPR027417">
    <property type="entry name" value="P-loop_NTPase"/>
</dbReference>
<protein>
    <recommendedName>
        <fullName evidence="10">P-loop containing nucleoside triphosphate hydrolase protein</fullName>
    </recommendedName>
</protein>
<dbReference type="PANTHER" id="PTHR11089:SF30">
    <property type="entry name" value="GUANINE NUCLEOTIDE-BINDING PROTEIN-LIKE 3 HOMOLOG"/>
    <property type="match status" value="1"/>
</dbReference>
<dbReference type="SUPFAM" id="SSF52540">
    <property type="entry name" value="P-loop containing nucleoside triphosphate hydrolases"/>
    <property type="match status" value="1"/>
</dbReference>
<evidence type="ECO:0000256" key="4">
    <source>
        <dbReference type="ARBA" id="ARBA00023242"/>
    </source>
</evidence>
<gene>
    <name evidence="8" type="ORF">K466DRAFT_604777</name>
</gene>
<keyword evidence="4" id="KW-0539">Nucleus</keyword>
<dbReference type="InParanoid" id="A0A5C3NUY9"/>
<feature type="compositionally biased region" description="Low complexity" evidence="5">
    <location>
        <begin position="585"/>
        <end position="599"/>
    </location>
</feature>
<keyword evidence="9" id="KW-1185">Reference proteome</keyword>
<feature type="region of interest" description="Disordered" evidence="5">
    <location>
        <begin position="516"/>
        <end position="665"/>
    </location>
</feature>
<evidence type="ECO:0008006" key="10">
    <source>
        <dbReference type="Google" id="ProtNLM"/>
    </source>
</evidence>
<proteinExistence type="predicted"/>
<dbReference type="STRING" id="1314778.A0A5C3NUY9"/>
<reference evidence="8 9" key="1">
    <citation type="journal article" date="2019" name="Nat. Ecol. Evol.">
        <title>Megaphylogeny resolves global patterns of mushroom evolution.</title>
        <authorList>
            <person name="Varga T."/>
            <person name="Krizsan K."/>
            <person name="Foldi C."/>
            <person name="Dima B."/>
            <person name="Sanchez-Garcia M."/>
            <person name="Sanchez-Ramirez S."/>
            <person name="Szollosi G.J."/>
            <person name="Szarkandi J.G."/>
            <person name="Papp V."/>
            <person name="Albert L."/>
            <person name="Andreopoulos W."/>
            <person name="Angelini C."/>
            <person name="Antonin V."/>
            <person name="Barry K.W."/>
            <person name="Bougher N.L."/>
            <person name="Buchanan P."/>
            <person name="Buyck B."/>
            <person name="Bense V."/>
            <person name="Catcheside P."/>
            <person name="Chovatia M."/>
            <person name="Cooper J."/>
            <person name="Damon W."/>
            <person name="Desjardin D."/>
            <person name="Finy P."/>
            <person name="Geml J."/>
            <person name="Haridas S."/>
            <person name="Hughes K."/>
            <person name="Justo A."/>
            <person name="Karasinski D."/>
            <person name="Kautmanova I."/>
            <person name="Kiss B."/>
            <person name="Kocsube S."/>
            <person name="Kotiranta H."/>
            <person name="LaButti K.M."/>
            <person name="Lechner B.E."/>
            <person name="Liimatainen K."/>
            <person name="Lipzen A."/>
            <person name="Lukacs Z."/>
            <person name="Mihaltcheva S."/>
            <person name="Morgado L.N."/>
            <person name="Niskanen T."/>
            <person name="Noordeloos M.E."/>
            <person name="Ohm R.A."/>
            <person name="Ortiz-Santana B."/>
            <person name="Ovrebo C."/>
            <person name="Racz N."/>
            <person name="Riley R."/>
            <person name="Savchenko A."/>
            <person name="Shiryaev A."/>
            <person name="Soop K."/>
            <person name="Spirin V."/>
            <person name="Szebenyi C."/>
            <person name="Tomsovsky M."/>
            <person name="Tulloss R.E."/>
            <person name="Uehling J."/>
            <person name="Grigoriev I.V."/>
            <person name="Vagvolgyi C."/>
            <person name="Papp T."/>
            <person name="Martin F.M."/>
            <person name="Miettinen O."/>
            <person name="Hibbett D.S."/>
            <person name="Nagy L.G."/>
        </authorList>
    </citation>
    <scope>NUCLEOTIDE SEQUENCE [LARGE SCALE GENOMIC DNA]</scope>
    <source>
        <strain evidence="8 9">HHB13444</strain>
    </source>
</reference>
<evidence type="ECO:0000256" key="3">
    <source>
        <dbReference type="ARBA" id="ARBA00023134"/>
    </source>
</evidence>
<keyword evidence="2" id="KW-0547">Nucleotide-binding</keyword>
<name>A0A5C3NUY9_9APHY</name>
<evidence type="ECO:0000256" key="2">
    <source>
        <dbReference type="ARBA" id="ARBA00022741"/>
    </source>
</evidence>
<feature type="compositionally biased region" description="Low complexity" evidence="5">
    <location>
        <begin position="635"/>
        <end position="665"/>
    </location>
</feature>
<dbReference type="InterPro" id="IPR006073">
    <property type="entry name" value="GTP-bd"/>
</dbReference>
<evidence type="ECO:0000259" key="7">
    <source>
        <dbReference type="Pfam" id="PF08701"/>
    </source>
</evidence>